<proteinExistence type="predicted"/>
<dbReference type="EMBL" id="BPTR01000001">
    <property type="protein sequence ID" value="GJG27671.1"/>
    <property type="molecule type" value="Genomic_DNA"/>
</dbReference>
<dbReference type="Proteomes" id="UP000887043">
    <property type="component" value="Unassembled WGS sequence"/>
</dbReference>
<dbReference type="AlphaFoldDB" id="A0AA37MIZ7"/>
<accession>A0AA37MIZ7</accession>
<evidence type="ECO:0000313" key="3">
    <source>
        <dbReference type="Proteomes" id="UP000887043"/>
    </source>
</evidence>
<evidence type="ECO:0000256" key="1">
    <source>
        <dbReference type="SAM" id="SignalP"/>
    </source>
</evidence>
<sequence length="249" mass="26859">MIMKNLSKMGCMAAIMLACSPAVKAQDEVETTIAADFVNDYVWRGQHCGDVAVQPTLGIGYKGLSLTAWGSIPLTNTDDSKEFDLTLAYATGKFHVGVTDYYFSSASNFKTGATVGDKYFAYGANSTAHTFEANIGYDFGPVSIDWYTNFAGNDGRTLDGDRAFSSYFELNAPFKFASCDWNATLGGVPYHAEFYGANNASGFAICNVSVKATKDIKITDSFSVPVFAAINTNPSSQKAYLVFGFTLQP</sequence>
<gene>
    <name evidence="2" type="ORF">PRRU23_13710</name>
</gene>
<organism evidence="2 3">
    <name type="scientific">Segatella bryantii</name>
    <name type="common">Prevotella bryantii</name>
    <dbReference type="NCBI Taxonomy" id="77095"/>
    <lineage>
        <taxon>Bacteria</taxon>
        <taxon>Pseudomonadati</taxon>
        <taxon>Bacteroidota</taxon>
        <taxon>Bacteroidia</taxon>
        <taxon>Bacteroidales</taxon>
        <taxon>Prevotellaceae</taxon>
        <taxon>Segatella</taxon>
    </lineage>
</organism>
<feature type="chain" id="PRO_5041242691" description="Histidine kinase" evidence="1">
    <location>
        <begin position="26"/>
        <end position="249"/>
    </location>
</feature>
<reference evidence="2" key="1">
    <citation type="submission" date="2021-08" db="EMBL/GenBank/DDBJ databases">
        <title>Prevotella lacticifex sp. nov., isolated from rumen of cow.</title>
        <authorList>
            <person name="Shinkai T."/>
            <person name="Ikeyama N."/>
            <person name="Kumagai M."/>
            <person name="Ohmori H."/>
            <person name="Sakamoto M."/>
            <person name="Ohkuma M."/>
            <person name="Mitsumori M."/>
        </authorList>
    </citation>
    <scope>NUCLEOTIDE SEQUENCE</scope>
    <source>
        <strain evidence="2">DSM 11371</strain>
    </source>
</reference>
<keyword evidence="1" id="KW-0732">Signal</keyword>
<comment type="caution">
    <text evidence="2">The sequence shown here is derived from an EMBL/GenBank/DDBJ whole genome shotgun (WGS) entry which is preliminary data.</text>
</comment>
<feature type="signal peptide" evidence="1">
    <location>
        <begin position="1"/>
        <end position="25"/>
    </location>
</feature>
<name>A0AA37MIZ7_SEGBR</name>
<dbReference type="RefSeq" id="WP_006281332.1">
    <property type="nucleotide sequence ID" value="NZ_BPTR01000001.1"/>
</dbReference>
<dbReference type="PROSITE" id="PS51257">
    <property type="entry name" value="PROKAR_LIPOPROTEIN"/>
    <property type="match status" value="1"/>
</dbReference>
<dbReference type="GeneID" id="72479260"/>
<protein>
    <recommendedName>
        <fullName evidence="4">Histidine kinase</fullName>
    </recommendedName>
</protein>
<evidence type="ECO:0008006" key="4">
    <source>
        <dbReference type="Google" id="ProtNLM"/>
    </source>
</evidence>
<evidence type="ECO:0000313" key="2">
    <source>
        <dbReference type="EMBL" id="GJG27671.1"/>
    </source>
</evidence>